<dbReference type="EMBL" id="JACCBY010000001">
    <property type="protein sequence ID" value="NYD88766.1"/>
    <property type="molecule type" value="Genomic_DNA"/>
</dbReference>
<sequence length="101" mass="11153">MGAEAPTRYMFRASPRVDALVAYVRRMVAETGNTPSYSMIRDALGFYDNGTIRRAVRAAEAKGLLTLGEYTGGRGPRCGQRIRLGRPEEADTVKIKMGRDL</sequence>
<reference evidence="1 2" key="1">
    <citation type="submission" date="2020-08" db="EMBL/GenBank/DDBJ databases">
        <title>The Agave Microbiome: Exploring the role of microbial communities in plant adaptations to desert environments.</title>
        <authorList>
            <person name="Partida-Martinez L.P."/>
        </authorList>
    </citation>
    <scope>NUCLEOTIDE SEQUENCE [LARGE SCALE GENOMIC DNA]</scope>
    <source>
        <strain evidence="1 2">AS2.3</strain>
    </source>
</reference>
<gene>
    <name evidence="1" type="ORF">HD841_000535</name>
</gene>
<comment type="caution">
    <text evidence="1">The sequence shown here is derived from an EMBL/GenBank/DDBJ whole genome shotgun (WGS) entry which is preliminary data.</text>
</comment>
<dbReference type="Proteomes" id="UP000517753">
    <property type="component" value="Unassembled WGS sequence"/>
</dbReference>
<accession>A0A7Y9FK17</accession>
<proteinExistence type="predicted"/>
<keyword evidence="2" id="KW-1185">Reference proteome</keyword>
<evidence type="ECO:0008006" key="3">
    <source>
        <dbReference type="Google" id="ProtNLM"/>
    </source>
</evidence>
<organism evidence="1 2">
    <name type="scientific">Sphingomonas melonis</name>
    <dbReference type="NCBI Taxonomy" id="152682"/>
    <lineage>
        <taxon>Bacteria</taxon>
        <taxon>Pseudomonadati</taxon>
        <taxon>Pseudomonadota</taxon>
        <taxon>Alphaproteobacteria</taxon>
        <taxon>Sphingomonadales</taxon>
        <taxon>Sphingomonadaceae</taxon>
        <taxon>Sphingomonas</taxon>
    </lineage>
</organism>
<name>A0A7Y9FK17_9SPHN</name>
<dbReference type="Gene3D" id="1.10.10.10">
    <property type="entry name" value="Winged helix-like DNA-binding domain superfamily/Winged helix DNA-binding domain"/>
    <property type="match status" value="1"/>
</dbReference>
<dbReference type="AlphaFoldDB" id="A0A7Y9FK17"/>
<dbReference type="InterPro" id="IPR036388">
    <property type="entry name" value="WH-like_DNA-bd_sf"/>
</dbReference>
<protein>
    <recommendedName>
        <fullName evidence="3">LexA repressor DNA-binding domain-containing protein</fullName>
    </recommendedName>
</protein>
<evidence type="ECO:0000313" key="2">
    <source>
        <dbReference type="Proteomes" id="UP000517753"/>
    </source>
</evidence>
<evidence type="ECO:0000313" key="1">
    <source>
        <dbReference type="EMBL" id="NYD88766.1"/>
    </source>
</evidence>